<proteinExistence type="predicted"/>
<evidence type="ECO:0000256" key="1">
    <source>
        <dbReference type="SAM" id="MobiDB-lite"/>
    </source>
</evidence>
<feature type="region of interest" description="Disordered" evidence="1">
    <location>
        <begin position="77"/>
        <end position="131"/>
    </location>
</feature>
<accession>A0A7I8VBX0</accession>
<name>A0A7I8VBX0_9ANNE</name>
<sequence>MAVCLAFAFSLVLLCRRQRARRGSLLPASLSSQQTQVSYSPIRQPCHVARSGDGEGFSHDPSDVVVDDGARFPTVIAPPNVKAEDAPPPYSRIPVVNTTRHNSLSGLRRSRPEEPPRSNSVSVGSPPPYRA</sequence>
<comment type="caution">
    <text evidence="3">The sequence shown here is derived from an EMBL/GenBank/DDBJ whole genome shotgun (WGS) entry which is preliminary data.</text>
</comment>
<keyword evidence="4" id="KW-1185">Reference proteome</keyword>
<dbReference type="AlphaFoldDB" id="A0A7I8VBX0"/>
<evidence type="ECO:0000256" key="2">
    <source>
        <dbReference type="SAM" id="SignalP"/>
    </source>
</evidence>
<reference evidence="3 4" key="1">
    <citation type="submission" date="2020-08" db="EMBL/GenBank/DDBJ databases">
        <authorList>
            <person name="Hejnol A."/>
        </authorList>
    </citation>
    <scope>NUCLEOTIDE SEQUENCE [LARGE SCALE GENOMIC DNA]</scope>
</reference>
<feature type="signal peptide" evidence="2">
    <location>
        <begin position="1"/>
        <end position="20"/>
    </location>
</feature>
<feature type="compositionally biased region" description="Polar residues" evidence="1">
    <location>
        <begin position="96"/>
        <end position="105"/>
    </location>
</feature>
<evidence type="ECO:0000313" key="4">
    <source>
        <dbReference type="Proteomes" id="UP000549394"/>
    </source>
</evidence>
<protein>
    <submittedName>
        <fullName evidence="3">DgyrCDS2375</fullName>
    </submittedName>
</protein>
<feature type="chain" id="PRO_5029458849" evidence="2">
    <location>
        <begin position="21"/>
        <end position="131"/>
    </location>
</feature>
<dbReference type="Proteomes" id="UP000549394">
    <property type="component" value="Unassembled WGS sequence"/>
</dbReference>
<evidence type="ECO:0000313" key="3">
    <source>
        <dbReference type="EMBL" id="CAD5113187.1"/>
    </source>
</evidence>
<gene>
    <name evidence="3" type="ORF">DGYR_LOCUS2221</name>
</gene>
<organism evidence="3 4">
    <name type="scientific">Dimorphilus gyrociliatus</name>
    <dbReference type="NCBI Taxonomy" id="2664684"/>
    <lineage>
        <taxon>Eukaryota</taxon>
        <taxon>Metazoa</taxon>
        <taxon>Spiralia</taxon>
        <taxon>Lophotrochozoa</taxon>
        <taxon>Annelida</taxon>
        <taxon>Polychaeta</taxon>
        <taxon>Polychaeta incertae sedis</taxon>
        <taxon>Dinophilidae</taxon>
        <taxon>Dimorphilus</taxon>
    </lineage>
</organism>
<dbReference type="EMBL" id="CAJFCJ010000003">
    <property type="protein sequence ID" value="CAD5113187.1"/>
    <property type="molecule type" value="Genomic_DNA"/>
</dbReference>
<keyword evidence="2" id="KW-0732">Signal</keyword>